<dbReference type="GO" id="GO:0003677">
    <property type="term" value="F:DNA binding"/>
    <property type="evidence" value="ECO:0007669"/>
    <property type="project" value="InterPro"/>
</dbReference>
<evidence type="ECO:0000259" key="6">
    <source>
        <dbReference type="PROSITE" id="PS50048"/>
    </source>
</evidence>
<evidence type="ECO:0000256" key="3">
    <source>
        <dbReference type="ARBA" id="ARBA00023242"/>
    </source>
</evidence>
<accession>A0A0C3B765</accession>
<dbReference type="Pfam" id="PF04082">
    <property type="entry name" value="Fungal_trans"/>
    <property type="match status" value="1"/>
</dbReference>
<dbReference type="Gene3D" id="4.10.240.10">
    <property type="entry name" value="Zn(2)-C6 fungal-type DNA-binding domain"/>
    <property type="match status" value="1"/>
</dbReference>
<keyword evidence="2" id="KW-0479">Metal-binding</keyword>
<dbReference type="CDD" id="cd00067">
    <property type="entry name" value="GAL4"/>
    <property type="match status" value="1"/>
</dbReference>
<dbReference type="GO" id="GO:0006351">
    <property type="term" value="P:DNA-templated transcription"/>
    <property type="evidence" value="ECO:0007669"/>
    <property type="project" value="InterPro"/>
</dbReference>
<dbReference type="InterPro" id="IPR036864">
    <property type="entry name" value="Zn2-C6_fun-type_DNA-bd_sf"/>
</dbReference>
<proteinExistence type="predicted"/>
<dbReference type="Proteomes" id="UP000054097">
    <property type="component" value="Unassembled WGS sequence"/>
</dbReference>
<gene>
    <name evidence="7" type="ORF">M408DRAFT_146847</name>
</gene>
<evidence type="ECO:0000313" key="8">
    <source>
        <dbReference type="Proteomes" id="UP000054097"/>
    </source>
</evidence>
<dbReference type="GO" id="GO:0000981">
    <property type="term" value="F:DNA-binding transcription factor activity, RNA polymerase II-specific"/>
    <property type="evidence" value="ECO:0007669"/>
    <property type="project" value="InterPro"/>
</dbReference>
<feature type="coiled-coil region" evidence="4">
    <location>
        <begin position="77"/>
        <end position="104"/>
    </location>
</feature>
<dbReference type="GO" id="GO:0005634">
    <property type="term" value="C:nucleus"/>
    <property type="evidence" value="ECO:0007669"/>
    <property type="project" value="UniProtKB-SubCell"/>
</dbReference>
<dbReference type="CDD" id="cd12148">
    <property type="entry name" value="fungal_TF_MHR"/>
    <property type="match status" value="1"/>
</dbReference>
<comment type="subcellular location">
    <subcellularLocation>
        <location evidence="1">Nucleus</location>
    </subcellularLocation>
</comment>
<dbReference type="STRING" id="933852.A0A0C3B765"/>
<reference evidence="8" key="2">
    <citation type="submission" date="2015-01" db="EMBL/GenBank/DDBJ databases">
        <title>Evolutionary Origins and Diversification of the Mycorrhizal Mutualists.</title>
        <authorList>
            <consortium name="DOE Joint Genome Institute"/>
            <consortium name="Mycorrhizal Genomics Consortium"/>
            <person name="Kohler A."/>
            <person name="Kuo A."/>
            <person name="Nagy L.G."/>
            <person name="Floudas D."/>
            <person name="Copeland A."/>
            <person name="Barry K.W."/>
            <person name="Cichocki N."/>
            <person name="Veneault-Fourrey C."/>
            <person name="LaButti K."/>
            <person name="Lindquist E.A."/>
            <person name="Lipzen A."/>
            <person name="Lundell T."/>
            <person name="Morin E."/>
            <person name="Murat C."/>
            <person name="Riley R."/>
            <person name="Ohm R."/>
            <person name="Sun H."/>
            <person name="Tunlid A."/>
            <person name="Henrissat B."/>
            <person name="Grigoriev I.V."/>
            <person name="Hibbett D.S."/>
            <person name="Martin F."/>
        </authorList>
    </citation>
    <scope>NUCLEOTIDE SEQUENCE [LARGE SCALE GENOMIC DNA]</scope>
    <source>
        <strain evidence="8">MAFF 305830</strain>
    </source>
</reference>
<dbReference type="PROSITE" id="PS00463">
    <property type="entry name" value="ZN2_CY6_FUNGAL_1"/>
    <property type="match status" value="1"/>
</dbReference>
<evidence type="ECO:0000256" key="1">
    <source>
        <dbReference type="ARBA" id="ARBA00004123"/>
    </source>
</evidence>
<keyword evidence="8" id="KW-1185">Reference proteome</keyword>
<dbReference type="PANTHER" id="PTHR31001">
    <property type="entry name" value="UNCHARACTERIZED TRANSCRIPTIONAL REGULATORY PROTEIN"/>
    <property type="match status" value="1"/>
</dbReference>
<dbReference type="HOGENOM" id="CLU_007340_4_1_1"/>
<feature type="compositionally biased region" description="Polar residues" evidence="5">
    <location>
        <begin position="9"/>
        <end position="22"/>
    </location>
</feature>
<name>A0A0C3B765_SERVB</name>
<dbReference type="InterPro" id="IPR001138">
    <property type="entry name" value="Zn2Cys6_DnaBD"/>
</dbReference>
<dbReference type="PROSITE" id="PS50048">
    <property type="entry name" value="ZN2_CY6_FUNGAL_2"/>
    <property type="match status" value="1"/>
</dbReference>
<feature type="domain" description="Zn(2)-C6 fungal-type" evidence="6">
    <location>
        <begin position="24"/>
        <end position="53"/>
    </location>
</feature>
<dbReference type="AlphaFoldDB" id="A0A0C3B765"/>
<feature type="region of interest" description="Disordered" evidence="5">
    <location>
        <begin position="1"/>
        <end position="22"/>
    </location>
</feature>
<dbReference type="InterPro" id="IPR007219">
    <property type="entry name" value="XnlR_reg_dom"/>
</dbReference>
<feature type="compositionally biased region" description="Low complexity" evidence="5">
    <location>
        <begin position="657"/>
        <end position="668"/>
    </location>
</feature>
<keyword evidence="3" id="KW-0539">Nucleus</keyword>
<dbReference type="InterPro" id="IPR050613">
    <property type="entry name" value="Sec_Metabolite_Reg"/>
</dbReference>
<evidence type="ECO:0000256" key="5">
    <source>
        <dbReference type="SAM" id="MobiDB-lite"/>
    </source>
</evidence>
<evidence type="ECO:0000256" key="4">
    <source>
        <dbReference type="SAM" id="Coils"/>
    </source>
</evidence>
<dbReference type="EMBL" id="KN824295">
    <property type="protein sequence ID" value="KIM27994.1"/>
    <property type="molecule type" value="Genomic_DNA"/>
</dbReference>
<dbReference type="GO" id="GO:0008270">
    <property type="term" value="F:zinc ion binding"/>
    <property type="evidence" value="ECO:0007669"/>
    <property type="project" value="InterPro"/>
</dbReference>
<reference evidence="7 8" key="1">
    <citation type="submission" date="2014-04" db="EMBL/GenBank/DDBJ databases">
        <authorList>
            <consortium name="DOE Joint Genome Institute"/>
            <person name="Kuo A."/>
            <person name="Zuccaro A."/>
            <person name="Kohler A."/>
            <person name="Nagy L.G."/>
            <person name="Floudas D."/>
            <person name="Copeland A."/>
            <person name="Barry K.W."/>
            <person name="Cichocki N."/>
            <person name="Veneault-Fourrey C."/>
            <person name="LaButti K."/>
            <person name="Lindquist E.A."/>
            <person name="Lipzen A."/>
            <person name="Lundell T."/>
            <person name="Morin E."/>
            <person name="Murat C."/>
            <person name="Sun H."/>
            <person name="Tunlid A."/>
            <person name="Henrissat B."/>
            <person name="Grigoriev I.V."/>
            <person name="Hibbett D.S."/>
            <person name="Martin F."/>
            <person name="Nordberg H.P."/>
            <person name="Cantor M.N."/>
            <person name="Hua S.X."/>
        </authorList>
    </citation>
    <scope>NUCLEOTIDE SEQUENCE [LARGE SCALE GENOMIC DNA]</scope>
    <source>
        <strain evidence="7 8">MAFF 305830</strain>
    </source>
</reference>
<protein>
    <recommendedName>
        <fullName evidence="6">Zn(2)-C6 fungal-type domain-containing protein</fullName>
    </recommendedName>
</protein>
<feature type="region of interest" description="Disordered" evidence="5">
    <location>
        <begin position="638"/>
        <end position="687"/>
    </location>
</feature>
<feature type="compositionally biased region" description="Low complexity" evidence="5">
    <location>
        <begin position="638"/>
        <end position="650"/>
    </location>
</feature>
<dbReference type="OrthoDB" id="3240635at2759"/>
<keyword evidence="4" id="KW-0175">Coiled coil</keyword>
<dbReference type="SMART" id="SM00066">
    <property type="entry name" value="GAL4"/>
    <property type="match status" value="1"/>
</dbReference>
<dbReference type="PANTHER" id="PTHR31001:SF56">
    <property type="entry name" value="ZN(2)-C6 FUNGAL-TYPE DOMAIN-CONTAINING PROTEIN"/>
    <property type="match status" value="1"/>
</dbReference>
<sequence length="810" mass="87957">MSTQKPRKSPSGTSKGSQASGGQTCAECRRLKIRCDRKVPCEQCKRRGCASICPEGQLVPAHGNGNNRITGQVPNNIDAIYRKLESFSQRIKELEEALQETHARVSTDTHPLLAPDLVRLTKEDEEMVTDDSSTGEGSGEEMIALAFGSLINGPGGTTRYLGPSAASSWLFPTEAASGPTFDELPSSVSFHNVSPATAVQLRAQIESHIPSKEIIRSLVTSYFKYSLSLFQPLTPSGLTRDCVAPPIDQLSPPQLALLCMVLALAAQLDPNPAPHWHSSTTYYALSRAALALEDIHTNTAIETVETIGLQSVFLLRSSHNSVPERAWASLGLAMRCAQAMGLHRDPKRWGVADDLVQRRRRTFYELWTFDILLSACLGRPPSLNRHQVDCEMPLDDAVSLGQNPAFYRWKHQRWATIVLEVTVSALSSLQPPSYSTIISLDKQLRSSPLPDKLSGAADPCRVVDRALYPQISVRWQEHAVHLHNTYTLLVLHRPFFARALLESPEDIFKHRFLRSVMTVHDSAKSIINHFIWVSKNEPESLRAILFWRLTILCSLVSLGALIIKAPNSTLATNCLPDLDQGCKQFASLQSSPSSTTVMLEKLLKSAHLAMSSTSGAQSASSPPILVEPASFGPVTVSPSMSVPSSAHHSPNSSINLSVPYAPSSAASNPPSPRLTVTVEGNDGRAAGPSPVQWDFADYMRVHSNAQNYTTPAATATPKRSPSGITVPSVPPLYIVPSSHADPHMSAVTSPYGGGHMDSVYASPYPVSPPTGSGSGSYHASEYHHRHQTTSPTTGELGNVSWEHFMSSMGL</sequence>
<dbReference type="SMART" id="SM00906">
    <property type="entry name" value="Fungal_trans"/>
    <property type="match status" value="1"/>
</dbReference>
<evidence type="ECO:0000256" key="2">
    <source>
        <dbReference type="ARBA" id="ARBA00022723"/>
    </source>
</evidence>
<organism evidence="7 8">
    <name type="scientific">Serendipita vermifera MAFF 305830</name>
    <dbReference type="NCBI Taxonomy" id="933852"/>
    <lineage>
        <taxon>Eukaryota</taxon>
        <taxon>Fungi</taxon>
        <taxon>Dikarya</taxon>
        <taxon>Basidiomycota</taxon>
        <taxon>Agaricomycotina</taxon>
        <taxon>Agaricomycetes</taxon>
        <taxon>Sebacinales</taxon>
        <taxon>Serendipitaceae</taxon>
        <taxon>Serendipita</taxon>
    </lineage>
</organism>
<evidence type="ECO:0000313" key="7">
    <source>
        <dbReference type="EMBL" id="KIM27994.1"/>
    </source>
</evidence>